<dbReference type="EMBL" id="FUZA01000001">
    <property type="protein sequence ID" value="SKB52142.1"/>
    <property type="molecule type" value="Genomic_DNA"/>
</dbReference>
<proteinExistence type="predicted"/>
<accession>A0A1T5BXQ3</accession>
<keyword evidence="2" id="KW-1185">Reference proteome</keyword>
<protein>
    <submittedName>
        <fullName evidence="1">Uncharacterized protein</fullName>
    </submittedName>
</protein>
<dbReference type="RefSeq" id="WP_141110181.1">
    <property type="nucleotide sequence ID" value="NZ_FUZA01000001.1"/>
</dbReference>
<dbReference type="Proteomes" id="UP000190897">
    <property type="component" value="Unassembled WGS sequence"/>
</dbReference>
<dbReference type="AlphaFoldDB" id="A0A1T5BXQ3"/>
<gene>
    <name evidence="1" type="ORF">SAMN05660293_00713</name>
</gene>
<reference evidence="2" key="1">
    <citation type="submission" date="2017-02" db="EMBL/GenBank/DDBJ databases">
        <authorList>
            <person name="Varghese N."/>
            <person name="Submissions S."/>
        </authorList>
    </citation>
    <scope>NUCLEOTIDE SEQUENCE [LARGE SCALE GENOMIC DNA]</scope>
    <source>
        <strain evidence="2">DSM 22270</strain>
    </source>
</reference>
<evidence type="ECO:0000313" key="1">
    <source>
        <dbReference type="EMBL" id="SKB52142.1"/>
    </source>
</evidence>
<name>A0A1T5BXQ3_9BACT</name>
<sequence>MKTGIFIICFSFSIWMCSPRQLKSISETKNVTAQTKQRVCDETVSTSIVNALQNSSFVVDQYLPGDSILAYSKRSKGNLVDSGAAALIRKILSNKSLYKNPGPFTNLFRIYSESLVQTSRLVNQGIDTSDFIILSNHTRDVNARTFEIAGCYKKLILVNDIFAIFCHELPRNLYYLYDVKFFAKNKDDYDAFNSGRSKSLDLDVEFADSISLLSNAVDSKNKMRFASIVMNHLDASSWVEDDTLVDHQKAFMAIVTSSMEHFVIAHELAHIFRGHIGTNTPMQAISKYADTLINLNTKLFSWAEELEADYFGAMVFAEYLKGKPKSLTSNKLAKWSPSILMSNRQLYNKIQTIKVGGESWAPDEDISRFSANLKQLNENTATIDFHKLILSSIDISERYKTLKYPPEVYRNEVIKYALYKSSLLTKDEFESKNNLGSRWQEGLRIMYNSTKDDLKLAFDQFSKK</sequence>
<dbReference type="OrthoDB" id="5181094at2"/>
<organism evidence="1 2">
    <name type="scientific">Dyadobacter psychrophilus</name>
    <dbReference type="NCBI Taxonomy" id="651661"/>
    <lineage>
        <taxon>Bacteria</taxon>
        <taxon>Pseudomonadati</taxon>
        <taxon>Bacteroidota</taxon>
        <taxon>Cytophagia</taxon>
        <taxon>Cytophagales</taxon>
        <taxon>Spirosomataceae</taxon>
        <taxon>Dyadobacter</taxon>
    </lineage>
</organism>
<evidence type="ECO:0000313" key="2">
    <source>
        <dbReference type="Proteomes" id="UP000190897"/>
    </source>
</evidence>